<feature type="domain" description="GCVT N-terminal" evidence="2">
    <location>
        <begin position="42"/>
        <end position="157"/>
    </location>
</feature>
<dbReference type="PANTHER" id="PTHR22602:SF0">
    <property type="entry name" value="TRANSFERASE CAF17, MITOCHONDRIAL-RELATED"/>
    <property type="match status" value="1"/>
</dbReference>
<protein>
    <recommendedName>
        <fullName evidence="2">GCVT N-terminal domain-containing protein</fullName>
    </recommendedName>
</protein>
<evidence type="ECO:0000313" key="4">
    <source>
        <dbReference type="Proteomes" id="UP000179076"/>
    </source>
</evidence>
<comment type="caution">
    <text evidence="3">The sequence shown here is derived from an EMBL/GenBank/DDBJ whole genome shotgun (WGS) entry which is preliminary data.</text>
</comment>
<name>A0A1F6UY76_9PROT</name>
<dbReference type="GO" id="GO:0016226">
    <property type="term" value="P:iron-sulfur cluster assembly"/>
    <property type="evidence" value="ECO:0007669"/>
    <property type="project" value="TreeGrafter"/>
</dbReference>
<reference evidence="3 4" key="1">
    <citation type="journal article" date="2016" name="Nat. Commun.">
        <title>Thousands of microbial genomes shed light on interconnected biogeochemical processes in an aquifer system.</title>
        <authorList>
            <person name="Anantharaman K."/>
            <person name="Brown C.T."/>
            <person name="Hug L.A."/>
            <person name="Sharon I."/>
            <person name="Castelle C.J."/>
            <person name="Probst A.J."/>
            <person name="Thomas B.C."/>
            <person name="Singh A."/>
            <person name="Wilkins M.J."/>
            <person name="Karaoz U."/>
            <person name="Brodie E.L."/>
            <person name="Williams K.H."/>
            <person name="Hubbard S.S."/>
            <person name="Banfield J.F."/>
        </authorList>
    </citation>
    <scope>NUCLEOTIDE SEQUENCE [LARGE SCALE GENOMIC DNA]</scope>
</reference>
<dbReference type="NCBIfam" id="TIGR03317">
    <property type="entry name" value="ygfZ_signature"/>
    <property type="match status" value="1"/>
</dbReference>
<evidence type="ECO:0000313" key="3">
    <source>
        <dbReference type="EMBL" id="OGI62308.1"/>
    </source>
</evidence>
<accession>A0A1F6UY76</accession>
<dbReference type="Gene3D" id="3.30.70.1630">
    <property type="match status" value="1"/>
</dbReference>
<dbReference type="InterPro" id="IPR006222">
    <property type="entry name" value="GCVT_N"/>
</dbReference>
<dbReference type="AlphaFoldDB" id="A0A1F6UY76"/>
<gene>
    <name evidence="3" type="ORF">A2W18_04015</name>
</gene>
<evidence type="ECO:0000256" key="1">
    <source>
        <dbReference type="PIRSR" id="PIRSR006487-1"/>
    </source>
</evidence>
<dbReference type="Pfam" id="PF01571">
    <property type="entry name" value="GCV_T"/>
    <property type="match status" value="1"/>
</dbReference>
<dbReference type="InterPro" id="IPR045179">
    <property type="entry name" value="YgfZ/GcvT"/>
</dbReference>
<dbReference type="EMBL" id="MFSP01000180">
    <property type="protein sequence ID" value="OGI62308.1"/>
    <property type="molecule type" value="Genomic_DNA"/>
</dbReference>
<dbReference type="SUPFAM" id="SSF103025">
    <property type="entry name" value="Folate-binding domain"/>
    <property type="match status" value="1"/>
</dbReference>
<sequence>MLPVTDTWTTFLRTQGAVFTDGQVSGFGQPAADRRVAHAGDVLVDLTHLAFIRVGGADRTIFLNGQLTNDIQNLDAGHSQLSAWCSSKGRMLALFRVLAADQAYLLQLPALLRDDVIKRLRVFVMRAKVQIEAADDTLVRFGLAGPHAAALLNQAIGPIPNNVNEVSVSAGLTVVRLHGATPRFEIIGAPDDASRLWSALNSTATPASAATWDWLDIVAGIPTVLPPTSDTFVPQMANLDLIDGINFNKGCYTGQEIVARVHYRGRIKQRMYRARVRGTEMPLPGDTIFAANSTGQSTGTVVLAAASPDAGHDLLAVIHSESVARGELHLHRPDGPRLTIESLPYRVPS</sequence>
<dbReference type="Gene3D" id="2.40.30.160">
    <property type="match status" value="1"/>
</dbReference>
<organism evidence="3 4">
    <name type="scientific">Candidatus Muproteobacteria bacterium RBG_16_60_9</name>
    <dbReference type="NCBI Taxonomy" id="1817755"/>
    <lineage>
        <taxon>Bacteria</taxon>
        <taxon>Pseudomonadati</taxon>
        <taxon>Pseudomonadota</taxon>
        <taxon>Candidatus Muproteobacteria</taxon>
    </lineage>
</organism>
<feature type="binding site" evidence="1">
    <location>
        <position position="185"/>
    </location>
    <ligand>
        <name>substrate</name>
    </ligand>
</feature>
<dbReference type="InterPro" id="IPR029043">
    <property type="entry name" value="GcvT/YgfZ_C"/>
</dbReference>
<dbReference type="SUPFAM" id="SSF101790">
    <property type="entry name" value="Aminomethyltransferase beta-barrel domain"/>
    <property type="match status" value="1"/>
</dbReference>
<proteinExistence type="predicted"/>
<dbReference type="PANTHER" id="PTHR22602">
    <property type="entry name" value="TRANSFERASE CAF17, MITOCHONDRIAL-RELATED"/>
    <property type="match status" value="1"/>
</dbReference>
<dbReference type="Proteomes" id="UP000179076">
    <property type="component" value="Unassembled WGS sequence"/>
</dbReference>
<dbReference type="InterPro" id="IPR017703">
    <property type="entry name" value="YgfZ/GCV_T_CS"/>
</dbReference>
<dbReference type="Gene3D" id="3.30.70.1400">
    <property type="entry name" value="Aminomethyltransferase beta-barrel domains"/>
    <property type="match status" value="1"/>
</dbReference>
<dbReference type="PIRSF" id="PIRSF006487">
    <property type="entry name" value="GcvT"/>
    <property type="match status" value="1"/>
</dbReference>
<evidence type="ECO:0000259" key="2">
    <source>
        <dbReference type="Pfam" id="PF01571"/>
    </source>
</evidence>